<feature type="transmembrane region" description="Helical" evidence="1">
    <location>
        <begin position="7"/>
        <end position="30"/>
    </location>
</feature>
<gene>
    <name evidence="2" type="ORF">CDEB00056_LOCUS1545</name>
</gene>
<evidence type="ECO:0000313" key="2">
    <source>
        <dbReference type="EMBL" id="CAE0456704.1"/>
    </source>
</evidence>
<dbReference type="EMBL" id="HBIO01002126">
    <property type="protein sequence ID" value="CAE0456704.1"/>
    <property type="molecule type" value="Transcribed_RNA"/>
</dbReference>
<reference evidence="2" key="1">
    <citation type="submission" date="2021-01" db="EMBL/GenBank/DDBJ databases">
        <authorList>
            <person name="Corre E."/>
            <person name="Pelletier E."/>
            <person name="Niang G."/>
            <person name="Scheremetjew M."/>
            <person name="Finn R."/>
            <person name="Kale V."/>
            <person name="Holt S."/>
            <person name="Cochrane G."/>
            <person name="Meng A."/>
            <person name="Brown T."/>
            <person name="Cohen L."/>
        </authorList>
    </citation>
    <scope>NUCLEOTIDE SEQUENCE</scope>
    <source>
        <strain evidence="2">MM31A-1</strain>
    </source>
</reference>
<evidence type="ECO:0000256" key="1">
    <source>
        <dbReference type="SAM" id="Phobius"/>
    </source>
</evidence>
<keyword evidence="1" id="KW-1133">Transmembrane helix</keyword>
<keyword evidence="1" id="KW-0472">Membrane</keyword>
<name>A0A7S3V4N9_9STRA</name>
<protein>
    <submittedName>
        <fullName evidence="2">Uncharacterized protein</fullName>
    </submittedName>
</protein>
<sequence length="487" mass="54666">MLGGQRNILFAVLVGVLCLVTLCNISFFWASFVEKLTTTQAQDEVNWSRDRKFITYRIFQGLNLTETKGCDNRGFHESLSKPGILDFHAQIKTNLNILYVGSSVGNQFTRSLSRAVMRTDRQIIRWSWNRGNENTQISLTPDGGTVAGIRVTGLFLKRGKDNKRSMAPQGGGGWLSHDVREMKRLVHQWRQVEPIDTGYGEPTSPCEVETKNANVTTNVTTGNPYPCEEKNFDIVVHQLPVEWDSRRFPAFPTNKDLDETAGLSFDYLGASTVILQTSPITNNIQDLGVLVATNQLIWDYARQFEAHAKESMHNSTTPKRQILVMDVFAYSVFLFLQNSIEIGLIPKKKGEELKARLNETADYNEFLNLSMALQDVGAFNQTIRVRGQTRHVGQYCGDLKCHSQSMISLDGMHWCMQETGGRLDAGLACLIQCSLHDDAGAEAGETTRACVRSCNTKYMSLVPVPWERGQKLDAFNVSTRLTGLENY</sequence>
<organism evidence="2">
    <name type="scientific">Chaetoceros debilis</name>
    <dbReference type="NCBI Taxonomy" id="122233"/>
    <lineage>
        <taxon>Eukaryota</taxon>
        <taxon>Sar</taxon>
        <taxon>Stramenopiles</taxon>
        <taxon>Ochrophyta</taxon>
        <taxon>Bacillariophyta</taxon>
        <taxon>Coscinodiscophyceae</taxon>
        <taxon>Chaetocerotophycidae</taxon>
        <taxon>Chaetocerotales</taxon>
        <taxon>Chaetocerotaceae</taxon>
        <taxon>Chaetoceros</taxon>
    </lineage>
</organism>
<keyword evidence="1" id="KW-0812">Transmembrane</keyword>
<proteinExistence type="predicted"/>
<dbReference type="AlphaFoldDB" id="A0A7S3V4N9"/>
<accession>A0A7S3V4N9</accession>